<name>N1QBZ5_PSEFD</name>
<dbReference type="GO" id="GO:0005778">
    <property type="term" value="C:peroxisomal membrane"/>
    <property type="evidence" value="ECO:0007669"/>
    <property type="project" value="TreeGrafter"/>
</dbReference>
<dbReference type="KEGG" id="pfj:MYCFIDRAFT_213412"/>
<feature type="compositionally biased region" description="Polar residues" evidence="5">
    <location>
        <begin position="601"/>
        <end position="610"/>
    </location>
</feature>
<feature type="compositionally biased region" description="Basic residues" evidence="5">
    <location>
        <begin position="573"/>
        <end position="584"/>
    </location>
</feature>
<dbReference type="Proteomes" id="UP000016932">
    <property type="component" value="Unassembled WGS sequence"/>
</dbReference>
<evidence type="ECO:0000259" key="6">
    <source>
        <dbReference type="SMART" id="SM00693"/>
    </source>
</evidence>
<dbReference type="SMART" id="SM00694">
    <property type="entry name" value="DysFC"/>
    <property type="match status" value="1"/>
</dbReference>
<dbReference type="InterPro" id="IPR006614">
    <property type="entry name" value="Peroxin/Ferlin"/>
</dbReference>
<evidence type="ECO:0000256" key="5">
    <source>
        <dbReference type="SAM" id="MobiDB-lite"/>
    </source>
</evidence>
<dbReference type="InterPro" id="IPR010482">
    <property type="entry name" value="TECPR1-like_DysF"/>
</dbReference>
<dbReference type="InterPro" id="IPR052646">
    <property type="entry name" value="Peroxisomal_PEX28-32"/>
</dbReference>
<dbReference type="AlphaFoldDB" id="N1QBZ5"/>
<dbReference type="STRING" id="383855.N1QBZ5"/>
<evidence type="ECO:0000313" key="8">
    <source>
        <dbReference type="EMBL" id="EME88783.1"/>
    </source>
</evidence>
<gene>
    <name evidence="8" type="ORF">MYCFIDRAFT_213412</name>
</gene>
<keyword evidence="2" id="KW-0812">Transmembrane</keyword>
<feature type="compositionally biased region" description="Basic and acidic residues" evidence="5">
    <location>
        <begin position="585"/>
        <end position="597"/>
    </location>
</feature>
<feature type="domain" description="Peroxin/Ferlin" evidence="6">
    <location>
        <begin position="407"/>
        <end position="475"/>
    </location>
</feature>
<evidence type="ECO:0000256" key="4">
    <source>
        <dbReference type="ARBA" id="ARBA00023136"/>
    </source>
</evidence>
<dbReference type="RefSeq" id="XP_007921678.1">
    <property type="nucleotide sequence ID" value="XM_007923487.1"/>
</dbReference>
<dbReference type="Gene3D" id="3.90.79.10">
    <property type="entry name" value="Nucleoside Triphosphate Pyrophosphohydrolase"/>
    <property type="match status" value="1"/>
</dbReference>
<dbReference type="OrthoDB" id="5586090at2759"/>
<feature type="domain" description="Peroxin/Ferlin" evidence="7">
    <location>
        <begin position="493"/>
        <end position="526"/>
    </location>
</feature>
<reference evidence="8 9" key="1">
    <citation type="journal article" date="2012" name="PLoS Pathog.">
        <title>Diverse lifestyles and strategies of plant pathogenesis encoded in the genomes of eighteen Dothideomycetes fungi.</title>
        <authorList>
            <person name="Ohm R.A."/>
            <person name="Feau N."/>
            <person name="Henrissat B."/>
            <person name="Schoch C.L."/>
            <person name="Horwitz B.A."/>
            <person name="Barry K.W."/>
            <person name="Condon B.J."/>
            <person name="Copeland A.C."/>
            <person name="Dhillon B."/>
            <person name="Glaser F."/>
            <person name="Hesse C.N."/>
            <person name="Kosti I."/>
            <person name="LaButti K."/>
            <person name="Lindquist E.A."/>
            <person name="Lucas S."/>
            <person name="Salamov A.A."/>
            <person name="Bradshaw R.E."/>
            <person name="Ciuffetti L."/>
            <person name="Hamelin R.C."/>
            <person name="Kema G.H.J."/>
            <person name="Lawrence C."/>
            <person name="Scott J.A."/>
            <person name="Spatafora J.W."/>
            <person name="Turgeon B.G."/>
            <person name="de Wit P.J.G.M."/>
            <person name="Zhong S."/>
            <person name="Goodwin S.B."/>
            <person name="Grigoriev I.V."/>
        </authorList>
    </citation>
    <scope>NUCLEOTIDE SEQUENCE [LARGE SCALE GENOMIC DNA]</scope>
    <source>
        <strain evidence="8 9">CIRAD86</strain>
    </source>
</reference>
<dbReference type="HOGENOM" id="CLU_016397_1_1_1"/>
<feature type="region of interest" description="Disordered" evidence="5">
    <location>
        <begin position="530"/>
        <end position="647"/>
    </location>
</feature>
<dbReference type="SMART" id="SM00693">
    <property type="entry name" value="DysFN"/>
    <property type="match status" value="1"/>
</dbReference>
<organism evidence="8 9">
    <name type="scientific">Pseudocercospora fijiensis (strain CIRAD86)</name>
    <name type="common">Black leaf streak disease fungus</name>
    <name type="synonym">Mycosphaerella fijiensis</name>
    <dbReference type="NCBI Taxonomy" id="383855"/>
    <lineage>
        <taxon>Eukaryota</taxon>
        <taxon>Fungi</taxon>
        <taxon>Dikarya</taxon>
        <taxon>Ascomycota</taxon>
        <taxon>Pezizomycotina</taxon>
        <taxon>Dothideomycetes</taxon>
        <taxon>Dothideomycetidae</taxon>
        <taxon>Mycosphaerellales</taxon>
        <taxon>Mycosphaerellaceae</taxon>
        <taxon>Pseudocercospora</taxon>
    </lineage>
</organism>
<dbReference type="Pfam" id="PF06398">
    <property type="entry name" value="Pex24p"/>
    <property type="match status" value="1"/>
</dbReference>
<protein>
    <recommendedName>
        <fullName evidence="6 7">Peroxin/Ferlin domain-containing protein</fullName>
    </recommendedName>
</protein>
<dbReference type="InterPro" id="IPR015797">
    <property type="entry name" value="NUDIX_hydrolase-like_dom_sf"/>
</dbReference>
<dbReference type="GO" id="GO:0007031">
    <property type="term" value="P:peroxisome organization"/>
    <property type="evidence" value="ECO:0007669"/>
    <property type="project" value="UniProtKB-ARBA"/>
</dbReference>
<accession>N1QBZ5</accession>
<feature type="region of interest" description="Disordered" evidence="5">
    <location>
        <begin position="234"/>
        <end position="253"/>
    </location>
</feature>
<keyword evidence="9" id="KW-1185">Reference proteome</keyword>
<dbReference type="GO" id="GO:0012505">
    <property type="term" value="C:endomembrane system"/>
    <property type="evidence" value="ECO:0007669"/>
    <property type="project" value="UniProtKB-SubCell"/>
</dbReference>
<comment type="subcellular location">
    <subcellularLocation>
        <location evidence="1">Endomembrane system</location>
        <topology evidence="1">Multi-pass membrane protein</topology>
    </subcellularLocation>
</comment>
<dbReference type="VEuPathDB" id="FungiDB:MYCFIDRAFT_213412"/>
<dbReference type="eggNOG" id="ENOG502QT80">
    <property type="taxonomic scope" value="Eukaryota"/>
</dbReference>
<feature type="compositionally biased region" description="Basic and acidic residues" evidence="5">
    <location>
        <begin position="531"/>
        <end position="554"/>
    </location>
</feature>
<dbReference type="SUPFAM" id="SSF55811">
    <property type="entry name" value="Nudix"/>
    <property type="match status" value="1"/>
</dbReference>
<proteinExistence type="predicted"/>
<dbReference type="PANTHER" id="PTHR31679:SF2">
    <property type="entry name" value="PEROXISOMAL MEMBRANE PROTEIN PEX30-RELATED"/>
    <property type="match status" value="1"/>
</dbReference>
<evidence type="ECO:0000256" key="3">
    <source>
        <dbReference type="ARBA" id="ARBA00022989"/>
    </source>
</evidence>
<dbReference type="EMBL" id="KB446555">
    <property type="protein sequence ID" value="EME88783.1"/>
    <property type="molecule type" value="Genomic_DNA"/>
</dbReference>
<keyword evidence="4" id="KW-0472">Membrane</keyword>
<sequence length="647" mass="73378">MSSSSTSKPSIPLEKLLSTKRDLLPKGIRYVTGGSIFNPQTPSKLLILKRAATDVFPGYWEVPGGSMEAGETVPVVVKLDPKEHEEWVWAGEEDVRDVPLTIPMSERRADERVAYDGARDNSVPEPTVAAFSPNQQTSRKRNQASVLIHQKSPLLAATPPQVTRVLAYSHPFILPLSHLAGLLSWTTGDAWESFLLVAGFWFTVLYADDVLRYAGPVVLMVVLMAGMYGRRYSPLSSTTWSGEKKKRSRADSESERRKSLDEILDTLEIFTHRCDVLLDPFLRLTEFLSTQTTAVSASTRPALTSMFLRLLALTPFWIILTLPPWRIITLQRALLVLGTIGMTWHSRPARASRSILWRSRIVRQSSSIITGLRFPDPSSSSKTAPPLPPRAPAALAKALQRKGERPGVRFTFAIYENQRRWVLLGYTSNLLPNERQAWTDEQNNTVPDKDNFPLPETDFESTRWRWVPESEWRVDPSWTDDSAGTKGRGDREGWTYYDNKWHGGSKIDDWGKWTRRRRWIRDAELVEEISEPEKEKQKEKEKEKENSPSAKEADAQSVTFSDIQDGDSVSTAVKRKSWFGPKRRMTNEKVRQVDKADIASVTGSADTGTSKRSRERDSPEDDVHTPYRYREREFDRSWGDGLAEGLS</sequence>
<feature type="compositionally biased region" description="Polar residues" evidence="5">
    <location>
        <begin position="556"/>
        <end position="571"/>
    </location>
</feature>
<evidence type="ECO:0000256" key="1">
    <source>
        <dbReference type="ARBA" id="ARBA00004127"/>
    </source>
</evidence>
<evidence type="ECO:0000259" key="7">
    <source>
        <dbReference type="SMART" id="SM00694"/>
    </source>
</evidence>
<evidence type="ECO:0000256" key="2">
    <source>
        <dbReference type="ARBA" id="ARBA00022692"/>
    </source>
</evidence>
<keyword evidence="3" id="KW-1133">Transmembrane helix</keyword>
<feature type="compositionally biased region" description="Basic and acidic residues" evidence="5">
    <location>
        <begin position="612"/>
        <end position="638"/>
    </location>
</feature>
<dbReference type="GeneID" id="19337917"/>
<dbReference type="PANTHER" id="PTHR31679">
    <property type="entry name" value="PEROXISOMAL MEMBRANE PROTEIN PEX30-RELATED"/>
    <property type="match status" value="1"/>
</dbReference>
<evidence type="ECO:0000313" key="9">
    <source>
        <dbReference type="Proteomes" id="UP000016932"/>
    </source>
</evidence>